<dbReference type="SUPFAM" id="SSF81901">
    <property type="entry name" value="HCP-like"/>
    <property type="match status" value="1"/>
</dbReference>
<protein>
    <submittedName>
        <fullName evidence="1">25814_t:CDS:1</fullName>
    </submittedName>
</protein>
<organism evidence="1 2">
    <name type="scientific">Gigaspora margarita</name>
    <dbReference type="NCBI Taxonomy" id="4874"/>
    <lineage>
        <taxon>Eukaryota</taxon>
        <taxon>Fungi</taxon>
        <taxon>Fungi incertae sedis</taxon>
        <taxon>Mucoromycota</taxon>
        <taxon>Glomeromycotina</taxon>
        <taxon>Glomeromycetes</taxon>
        <taxon>Diversisporales</taxon>
        <taxon>Gigasporaceae</taxon>
        <taxon>Gigaspora</taxon>
    </lineage>
</organism>
<proteinExistence type="predicted"/>
<dbReference type="InterPro" id="IPR011990">
    <property type="entry name" value="TPR-like_helical_dom_sf"/>
</dbReference>
<evidence type="ECO:0000313" key="2">
    <source>
        <dbReference type="Proteomes" id="UP000789901"/>
    </source>
</evidence>
<gene>
    <name evidence="1" type="ORF">GMARGA_LOCUS15326</name>
</gene>
<reference evidence="1 2" key="1">
    <citation type="submission" date="2021-06" db="EMBL/GenBank/DDBJ databases">
        <authorList>
            <person name="Kallberg Y."/>
            <person name="Tangrot J."/>
            <person name="Rosling A."/>
        </authorList>
    </citation>
    <scope>NUCLEOTIDE SEQUENCE [LARGE SCALE GENOMIC DNA]</scope>
    <source>
        <strain evidence="1 2">120-4 pot B 10/14</strain>
    </source>
</reference>
<name>A0ABN7V7I5_GIGMA</name>
<comment type="caution">
    <text evidence="1">The sequence shown here is derived from an EMBL/GenBank/DDBJ whole genome shotgun (WGS) entry which is preliminary data.</text>
</comment>
<accession>A0ABN7V7I5</accession>
<keyword evidence="2" id="KW-1185">Reference proteome</keyword>
<dbReference type="EMBL" id="CAJVQB010010508">
    <property type="protein sequence ID" value="CAG8740507.1"/>
    <property type="molecule type" value="Genomic_DNA"/>
</dbReference>
<dbReference type="Gene3D" id="1.25.40.10">
    <property type="entry name" value="Tetratricopeptide repeat domain"/>
    <property type="match status" value="1"/>
</dbReference>
<sequence>MAKNKIITDAELLFNKAIKDYKNENYIASYHSFFSIAGYPNSKSNDAKFWLAKHLEFGYGTSKNEKKVFEYYSQVYDDSKSVYREQARNRLMYCYYYGIGTNKDERQAVDERIQDEQEITW</sequence>
<dbReference type="Proteomes" id="UP000789901">
    <property type="component" value="Unassembled WGS sequence"/>
</dbReference>
<evidence type="ECO:0000313" key="1">
    <source>
        <dbReference type="EMBL" id="CAG8740507.1"/>
    </source>
</evidence>